<dbReference type="Proteomes" id="UP000823775">
    <property type="component" value="Unassembled WGS sequence"/>
</dbReference>
<dbReference type="InterPro" id="IPR044287">
    <property type="entry name" value="SGS3"/>
</dbReference>
<organism evidence="2 3">
    <name type="scientific">Datura stramonium</name>
    <name type="common">Jimsonweed</name>
    <name type="synonym">Common thornapple</name>
    <dbReference type="NCBI Taxonomy" id="4076"/>
    <lineage>
        <taxon>Eukaryota</taxon>
        <taxon>Viridiplantae</taxon>
        <taxon>Streptophyta</taxon>
        <taxon>Embryophyta</taxon>
        <taxon>Tracheophyta</taxon>
        <taxon>Spermatophyta</taxon>
        <taxon>Magnoliopsida</taxon>
        <taxon>eudicotyledons</taxon>
        <taxon>Gunneridae</taxon>
        <taxon>Pentapetalae</taxon>
        <taxon>asterids</taxon>
        <taxon>lamiids</taxon>
        <taxon>Solanales</taxon>
        <taxon>Solanaceae</taxon>
        <taxon>Solanoideae</taxon>
        <taxon>Datureae</taxon>
        <taxon>Datura</taxon>
    </lineage>
</organism>
<dbReference type="PANTHER" id="PTHR46602:SF1">
    <property type="entry name" value="PROTEIN SUPPRESSOR OF GENE SILENCING 3"/>
    <property type="match status" value="1"/>
</dbReference>
<sequence length="165" mass="18760">MRRALVLEICAGDQNDGWVVYARWGGVEFQDKAVRHSYGPRGHRGISVLIFEATMAEIHGELASRCREDNQQLVYLKKQASKSQNKAKALERYSYSGSEKHHEAVEENNILRKNSEDGREPPEMIKQSFANASISVRTRRARLSFLQVLDFVSGLDPDSSKHAYH</sequence>
<evidence type="ECO:0000313" key="2">
    <source>
        <dbReference type="EMBL" id="MCD9560144.1"/>
    </source>
</evidence>
<proteinExistence type="predicted"/>
<feature type="compositionally biased region" description="Basic and acidic residues" evidence="1">
    <location>
        <begin position="98"/>
        <end position="122"/>
    </location>
</feature>
<keyword evidence="3" id="KW-1185">Reference proteome</keyword>
<reference evidence="2 3" key="1">
    <citation type="journal article" date="2021" name="BMC Genomics">
        <title>Datura genome reveals duplications of psychoactive alkaloid biosynthetic genes and high mutation rate following tissue culture.</title>
        <authorList>
            <person name="Rajewski A."/>
            <person name="Carter-House D."/>
            <person name="Stajich J."/>
            <person name="Litt A."/>
        </authorList>
    </citation>
    <scope>NUCLEOTIDE SEQUENCE [LARGE SCALE GENOMIC DNA]</scope>
    <source>
        <strain evidence="2">AR-01</strain>
    </source>
</reference>
<feature type="non-terminal residue" evidence="2">
    <location>
        <position position="165"/>
    </location>
</feature>
<evidence type="ECO:0000313" key="3">
    <source>
        <dbReference type="Proteomes" id="UP000823775"/>
    </source>
</evidence>
<name>A0ABS8UMW1_DATST</name>
<evidence type="ECO:0000256" key="1">
    <source>
        <dbReference type="SAM" id="MobiDB-lite"/>
    </source>
</evidence>
<dbReference type="PANTHER" id="PTHR46602">
    <property type="entry name" value="PROTEIN SUPPRESSOR OF GENE SILENCING 3"/>
    <property type="match status" value="1"/>
</dbReference>
<feature type="region of interest" description="Disordered" evidence="1">
    <location>
        <begin position="83"/>
        <end position="122"/>
    </location>
</feature>
<dbReference type="EMBL" id="JACEIK010002273">
    <property type="protein sequence ID" value="MCD9560144.1"/>
    <property type="molecule type" value="Genomic_DNA"/>
</dbReference>
<accession>A0ABS8UMW1</accession>
<gene>
    <name evidence="2" type="ORF">HAX54_018624</name>
</gene>
<protein>
    <submittedName>
        <fullName evidence="2">Uncharacterized protein</fullName>
    </submittedName>
</protein>
<comment type="caution">
    <text evidence="2">The sequence shown here is derived from an EMBL/GenBank/DDBJ whole genome shotgun (WGS) entry which is preliminary data.</text>
</comment>